<evidence type="ECO:0000313" key="2">
    <source>
        <dbReference type="EMBL" id="SHI68515.1"/>
    </source>
</evidence>
<evidence type="ECO:0000259" key="1">
    <source>
        <dbReference type="Pfam" id="PF08241"/>
    </source>
</evidence>
<dbReference type="STRING" id="1121302.SAMN02745163_00639"/>
<accession>A0A1M6D5H5</accession>
<dbReference type="InterPro" id="IPR029063">
    <property type="entry name" value="SAM-dependent_MTases_sf"/>
</dbReference>
<dbReference type="Pfam" id="PF08241">
    <property type="entry name" value="Methyltransf_11"/>
    <property type="match status" value="1"/>
</dbReference>
<dbReference type="OrthoDB" id="4697647at2"/>
<dbReference type="EMBL" id="FQZB01000004">
    <property type="protein sequence ID" value="SHI68515.1"/>
    <property type="molecule type" value="Genomic_DNA"/>
</dbReference>
<dbReference type="InterPro" id="IPR013216">
    <property type="entry name" value="Methyltransf_11"/>
</dbReference>
<dbReference type="SUPFAM" id="SSF53335">
    <property type="entry name" value="S-adenosyl-L-methionine-dependent methyltransferases"/>
    <property type="match status" value="1"/>
</dbReference>
<dbReference type="GO" id="GO:0008757">
    <property type="term" value="F:S-adenosylmethionine-dependent methyltransferase activity"/>
    <property type="evidence" value="ECO:0007669"/>
    <property type="project" value="InterPro"/>
</dbReference>
<feature type="domain" description="Methyltransferase type 11" evidence="1">
    <location>
        <begin position="39"/>
        <end position="127"/>
    </location>
</feature>
<dbReference type="RefSeq" id="WP_072985214.1">
    <property type="nucleotide sequence ID" value="NZ_FQZB01000004.1"/>
</dbReference>
<keyword evidence="2" id="KW-0489">Methyltransferase</keyword>
<reference evidence="2 3" key="1">
    <citation type="submission" date="2016-11" db="EMBL/GenBank/DDBJ databases">
        <authorList>
            <person name="Jaros S."/>
            <person name="Januszkiewicz K."/>
            <person name="Wedrychowicz H."/>
        </authorList>
    </citation>
    <scope>NUCLEOTIDE SEQUENCE [LARGE SCALE GENOMIC DNA]</scope>
    <source>
        <strain evidence="2 3">DSM 21758</strain>
    </source>
</reference>
<organism evidence="2 3">
    <name type="scientific">Clostridium cavendishii DSM 21758</name>
    <dbReference type="NCBI Taxonomy" id="1121302"/>
    <lineage>
        <taxon>Bacteria</taxon>
        <taxon>Bacillati</taxon>
        <taxon>Bacillota</taxon>
        <taxon>Clostridia</taxon>
        <taxon>Eubacteriales</taxon>
        <taxon>Clostridiaceae</taxon>
        <taxon>Clostridium</taxon>
    </lineage>
</organism>
<dbReference type="PANTHER" id="PTHR45036:SF1">
    <property type="entry name" value="METHYLTRANSFERASE LIKE 7A"/>
    <property type="match status" value="1"/>
</dbReference>
<dbReference type="InterPro" id="IPR052356">
    <property type="entry name" value="Thiol_S-MT"/>
</dbReference>
<dbReference type="Proteomes" id="UP000184310">
    <property type="component" value="Unassembled WGS sequence"/>
</dbReference>
<dbReference type="Gene3D" id="3.40.50.150">
    <property type="entry name" value="Vaccinia Virus protein VP39"/>
    <property type="match status" value="1"/>
</dbReference>
<dbReference type="AlphaFoldDB" id="A0A1M6D5H5"/>
<dbReference type="PANTHER" id="PTHR45036">
    <property type="entry name" value="METHYLTRANSFERASE LIKE 7B"/>
    <property type="match status" value="1"/>
</dbReference>
<keyword evidence="2" id="KW-0808">Transferase</keyword>
<protein>
    <submittedName>
        <fullName evidence="2">Methyltransferase domain-containing protein</fullName>
    </submittedName>
</protein>
<keyword evidence="3" id="KW-1185">Reference proteome</keyword>
<sequence>MLNYYYKNIFPFLINKNIGNKEIIELRRKALSCAKGEILEIGIGTGLNLDLYPDSVERITAIDNYVRILPKSKVKVDFYNMSADNIAFKENTFETVVSTFCLCSITNLEKSLQEIKRVLKPNGILIFLEHGRADIKSVQLLQEISNPIFNIFAGGCNVNRNHFEILENNRFKVEGNIKRVNIFPKSITGYVYMGVAVNEK</sequence>
<proteinExistence type="predicted"/>
<dbReference type="CDD" id="cd02440">
    <property type="entry name" value="AdoMet_MTases"/>
    <property type="match status" value="1"/>
</dbReference>
<name>A0A1M6D5H5_9CLOT</name>
<evidence type="ECO:0000313" key="3">
    <source>
        <dbReference type="Proteomes" id="UP000184310"/>
    </source>
</evidence>
<gene>
    <name evidence="2" type="ORF">SAMN02745163_00639</name>
</gene>
<dbReference type="GO" id="GO:0032259">
    <property type="term" value="P:methylation"/>
    <property type="evidence" value="ECO:0007669"/>
    <property type="project" value="UniProtKB-KW"/>
</dbReference>